<dbReference type="GO" id="GO:0005839">
    <property type="term" value="C:proteasome core complex"/>
    <property type="evidence" value="ECO:0007669"/>
    <property type="project" value="InterPro"/>
</dbReference>
<evidence type="ECO:0000256" key="11">
    <source>
        <dbReference type="ARBA" id="ARBA00026071"/>
    </source>
</evidence>
<dbReference type="Proteomes" id="UP001500889">
    <property type="component" value="Chromosome A"/>
</dbReference>
<dbReference type="InterPro" id="IPR000243">
    <property type="entry name" value="Pept_T1A_subB"/>
</dbReference>
<dbReference type="GO" id="GO:0051603">
    <property type="term" value="P:proteolysis involved in protein catabolic process"/>
    <property type="evidence" value="ECO:0007669"/>
    <property type="project" value="InterPro"/>
</dbReference>
<evidence type="ECO:0000256" key="9">
    <source>
        <dbReference type="ARBA" id="ARBA00023242"/>
    </source>
</evidence>
<evidence type="ECO:0000256" key="5">
    <source>
        <dbReference type="ARBA" id="ARBA00022670"/>
    </source>
</evidence>
<evidence type="ECO:0000256" key="4">
    <source>
        <dbReference type="ARBA" id="ARBA00022490"/>
    </source>
</evidence>
<comment type="catalytic activity">
    <reaction evidence="1">
        <text>Cleavage of peptide bonds with very broad specificity.</text>
        <dbReference type="EC" id="3.4.25.1"/>
    </reaction>
</comment>
<dbReference type="PANTHER" id="PTHR32194">
    <property type="entry name" value="METALLOPROTEASE TLDD"/>
    <property type="match status" value="1"/>
</dbReference>
<reference evidence="15 16" key="1">
    <citation type="submission" date="2024-02" db="EMBL/GenBank/DDBJ databases">
        <title>A chromosome-level genome assembly of Drosophila madeirensis, a fruit fly species endemic to Madeira island.</title>
        <authorList>
            <person name="Tomihara K."/>
            <person name="Llopart A."/>
            <person name="Yamamoto D."/>
        </authorList>
    </citation>
    <scope>NUCLEOTIDE SEQUENCE [LARGE SCALE GENOMIC DNA]</scope>
    <source>
        <strain evidence="15 16">RF1</strain>
    </source>
</reference>
<feature type="active site" description="Nucleophile" evidence="12">
    <location>
        <position position="50"/>
    </location>
</feature>
<evidence type="ECO:0000256" key="12">
    <source>
        <dbReference type="PIRSR" id="PIRSR600243-1"/>
    </source>
</evidence>
<dbReference type="EMBL" id="AP029266">
    <property type="protein sequence ID" value="BFG02947.1"/>
    <property type="molecule type" value="Genomic_DNA"/>
</dbReference>
<dbReference type="PRINTS" id="PR00141">
    <property type="entry name" value="PROTEASOME"/>
</dbReference>
<keyword evidence="7" id="KW-0378">Hydrolase</keyword>
<dbReference type="SUPFAM" id="SSF56235">
    <property type="entry name" value="N-terminal nucleophile aminohydrolases (Ntn hydrolases)"/>
    <property type="match status" value="1"/>
</dbReference>
<evidence type="ECO:0000313" key="15">
    <source>
        <dbReference type="EMBL" id="BFG02947.1"/>
    </source>
</evidence>
<dbReference type="FunFam" id="3.60.20.10:FF:000005">
    <property type="entry name" value="Proteasome subunit beta type-2"/>
    <property type="match status" value="1"/>
</dbReference>
<evidence type="ECO:0000256" key="7">
    <source>
        <dbReference type="ARBA" id="ARBA00022801"/>
    </source>
</evidence>
<comment type="function">
    <text evidence="10">Non-catalytic component of the proteasome, a multicatalytic proteinase complex which is characterized by its ability to cleave peptides with Arg, Phe, Tyr, Leu, and Glu adjacent to the leaving group at neutral or slightly basic pH. The proteasome has an ATP-dependent proteolytic activity.</text>
</comment>
<dbReference type="Pfam" id="PF12465">
    <property type="entry name" value="Pr_beta_C"/>
    <property type="match status" value="1"/>
</dbReference>
<dbReference type="InterPro" id="IPR029055">
    <property type="entry name" value="Ntn_hydrolases_N"/>
</dbReference>
<sequence length="335" mass="36456">MLPLAQPSIQGQRKARDLGPRSGFSFINCRRNAKLLAEGYQPPKAVRTGTSIVGITYRDGVILGADTRATEGPIVSDKNCSKIHHLQQHIYCCGAGTAADTEMMTMLTSSELDLHQLNTDRQVPVVCASMMLRRTLFRYQGHIGAALVMGGVDRRGPQIYCIYPCGSNDKLPYAAMGSGTLAAMSVLEHGWKPDLDQEQGKQLVREAITAGVLNDLGSGSNIDLCVITKAGANYLRTDTVASERGERQGKYCIKPNTTLVKSTSVRGIRVAAERSYRVSMSSSRLVFYSDLNLSASSWPTHTDPDNDELPGISAQSEQQQQSEGATEKKRQADDQ</sequence>
<accession>A0AAU9G5J8</accession>
<dbReference type="InterPro" id="IPR024689">
    <property type="entry name" value="Proteasome_bsu_C"/>
</dbReference>
<keyword evidence="4" id="KW-0963">Cytoplasm</keyword>
<feature type="compositionally biased region" description="Basic and acidic residues" evidence="13">
    <location>
        <begin position="325"/>
        <end position="335"/>
    </location>
</feature>
<keyword evidence="16" id="KW-1185">Reference proteome</keyword>
<proteinExistence type="predicted"/>
<protein>
    <recommendedName>
        <fullName evidence="3">proteasome endopeptidase complex</fullName>
        <ecNumber evidence="3">3.4.25.1</ecNumber>
    </recommendedName>
</protein>
<name>A0AAU9G5J8_DROMD</name>
<dbReference type="InterPro" id="IPR023333">
    <property type="entry name" value="Proteasome_suB-type"/>
</dbReference>
<dbReference type="CDD" id="cd03763">
    <property type="entry name" value="proteasome_beta_type_7"/>
    <property type="match status" value="1"/>
</dbReference>
<dbReference type="PROSITE" id="PS51476">
    <property type="entry name" value="PROTEASOME_BETA_2"/>
    <property type="match status" value="1"/>
</dbReference>
<evidence type="ECO:0000256" key="3">
    <source>
        <dbReference type="ARBA" id="ARBA00012039"/>
    </source>
</evidence>
<dbReference type="Gene3D" id="3.60.20.10">
    <property type="entry name" value="Glutamine Phosphoribosylpyrophosphate, subunit 1, domain 1"/>
    <property type="match status" value="1"/>
</dbReference>
<comment type="subcellular location">
    <subcellularLocation>
        <location evidence="2">Nucleus</location>
    </subcellularLocation>
</comment>
<dbReference type="PANTHER" id="PTHR32194:SF4">
    <property type="entry name" value="PROTEASOME SUBUNIT BETA TYPE-7"/>
    <property type="match status" value="1"/>
</dbReference>
<feature type="domain" description="Proteasome beta subunit C-terminal" evidence="14">
    <location>
        <begin position="241"/>
        <end position="266"/>
    </location>
</feature>
<comment type="subunit">
    <text evidence="11">The 26S proteasome consists of a 20S proteasome core and two 19S regulatory subunits. The 20S proteasome core is composed of 28 subunits that are arranged in four stacked rings, resulting in a barrel-shaped structure. The two end rings are each formed by seven alpha subunits, and the two central rings are each formed by seven beta subunits. The catalytic chamber with the active sites is on the inside of the barrel.</text>
</comment>
<dbReference type="AlphaFoldDB" id="A0AAU9G5J8"/>
<keyword evidence="5" id="KW-0645">Protease</keyword>
<keyword evidence="9" id="KW-0539">Nucleus</keyword>
<evidence type="ECO:0000313" key="16">
    <source>
        <dbReference type="Proteomes" id="UP001500889"/>
    </source>
</evidence>
<evidence type="ECO:0000256" key="6">
    <source>
        <dbReference type="ARBA" id="ARBA00022698"/>
    </source>
</evidence>
<evidence type="ECO:0000256" key="1">
    <source>
        <dbReference type="ARBA" id="ARBA00001198"/>
    </source>
</evidence>
<dbReference type="GO" id="GO:0005634">
    <property type="term" value="C:nucleus"/>
    <property type="evidence" value="ECO:0007669"/>
    <property type="project" value="UniProtKB-SubCell"/>
</dbReference>
<keyword evidence="6" id="KW-0888">Threonine protease</keyword>
<evidence type="ECO:0000256" key="2">
    <source>
        <dbReference type="ARBA" id="ARBA00004123"/>
    </source>
</evidence>
<keyword evidence="8 15" id="KW-0647">Proteasome</keyword>
<gene>
    <name evidence="15" type="ORF">DMAD_02315</name>
</gene>
<organism evidence="15 16">
    <name type="scientific">Drosophila madeirensis</name>
    <name type="common">Fruit fly</name>
    <dbReference type="NCBI Taxonomy" id="30013"/>
    <lineage>
        <taxon>Eukaryota</taxon>
        <taxon>Metazoa</taxon>
        <taxon>Ecdysozoa</taxon>
        <taxon>Arthropoda</taxon>
        <taxon>Hexapoda</taxon>
        <taxon>Insecta</taxon>
        <taxon>Pterygota</taxon>
        <taxon>Neoptera</taxon>
        <taxon>Endopterygota</taxon>
        <taxon>Diptera</taxon>
        <taxon>Brachycera</taxon>
        <taxon>Muscomorpha</taxon>
        <taxon>Ephydroidea</taxon>
        <taxon>Drosophilidae</taxon>
        <taxon>Drosophila</taxon>
        <taxon>Sophophora</taxon>
    </lineage>
</organism>
<dbReference type="GO" id="GO:0004298">
    <property type="term" value="F:threonine-type endopeptidase activity"/>
    <property type="evidence" value="ECO:0007669"/>
    <property type="project" value="UniProtKB-KW"/>
</dbReference>
<dbReference type="InterPro" id="IPR016050">
    <property type="entry name" value="Proteasome_bsu_CS"/>
</dbReference>
<dbReference type="GO" id="GO:0005737">
    <property type="term" value="C:cytoplasm"/>
    <property type="evidence" value="ECO:0007669"/>
    <property type="project" value="TreeGrafter"/>
</dbReference>
<dbReference type="PROSITE" id="PS00854">
    <property type="entry name" value="PROTEASOME_BETA_1"/>
    <property type="match status" value="1"/>
</dbReference>
<dbReference type="InterPro" id="IPR001353">
    <property type="entry name" value="Proteasome_sua/b"/>
</dbReference>
<evidence type="ECO:0000256" key="13">
    <source>
        <dbReference type="SAM" id="MobiDB-lite"/>
    </source>
</evidence>
<dbReference type="EC" id="3.4.25.1" evidence="3"/>
<dbReference type="Pfam" id="PF00227">
    <property type="entry name" value="Proteasome"/>
    <property type="match status" value="1"/>
</dbReference>
<feature type="region of interest" description="Disordered" evidence="13">
    <location>
        <begin position="297"/>
        <end position="335"/>
    </location>
</feature>
<evidence type="ECO:0000259" key="14">
    <source>
        <dbReference type="Pfam" id="PF12465"/>
    </source>
</evidence>
<evidence type="ECO:0000256" key="10">
    <source>
        <dbReference type="ARBA" id="ARBA00024953"/>
    </source>
</evidence>
<evidence type="ECO:0000256" key="8">
    <source>
        <dbReference type="ARBA" id="ARBA00022942"/>
    </source>
</evidence>